<comment type="caution">
    <text evidence="1">The sequence shown here is derived from an EMBL/GenBank/DDBJ whole genome shotgun (WGS) entry which is preliminary data.</text>
</comment>
<protein>
    <submittedName>
        <fullName evidence="1">Uncharacterized protein</fullName>
    </submittedName>
</protein>
<reference evidence="1" key="1">
    <citation type="submission" date="2021-03" db="EMBL/GenBank/DDBJ databases">
        <authorList>
            <person name="Bekaert M."/>
        </authorList>
    </citation>
    <scope>NUCLEOTIDE SEQUENCE</scope>
</reference>
<keyword evidence="2" id="KW-1185">Reference proteome</keyword>
<dbReference type="Proteomes" id="UP000683360">
    <property type="component" value="Unassembled WGS sequence"/>
</dbReference>
<dbReference type="AlphaFoldDB" id="A0A8S3T6R8"/>
<dbReference type="OrthoDB" id="6074598at2759"/>
<name>A0A8S3T6R8_MYTED</name>
<evidence type="ECO:0000313" key="1">
    <source>
        <dbReference type="EMBL" id="CAG2226306.1"/>
    </source>
</evidence>
<accession>A0A8S3T6R8</accession>
<organism evidence="1 2">
    <name type="scientific">Mytilus edulis</name>
    <name type="common">Blue mussel</name>
    <dbReference type="NCBI Taxonomy" id="6550"/>
    <lineage>
        <taxon>Eukaryota</taxon>
        <taxon>Metazoa</taxon>
        <taxon>Spiralia</taxon>
        <taxon>Lophotrochozoa</taxon>
        <taxon>Mollusca</taxon>
        <taxon>Bivalvia</taxon>
        <taxon>Autobranchia</taxon>
        <taxon>Pteriomorphia</taxon>
        <taxon>Mytilida</taxon>
        <taxon>Mytiloidea</taxon>
        <taxon>Mytilidae</taxon>
        <taxon>Mytilinae</taxon>
        <taxon>Mytilus</taxon>
    </lineage>
</organism>
<dbReference type="Gene3D" id="2.120.10.30">
    <property type="entry name" value="TolB, C-terminal domain"/>
    <property type="match status" value="1"/>
</dbReference>
<dbReference type="InterPro" id="IPR011042">
    <property type="entry name" value="6-blade_b-propeller_TolB-like"/>
</dbReference>
<gene>
    <name evidence="1" type="ORF">MEDL_39381</name>
</gene>
<dbReference type="EMBL" id="CAJPWZ010001890">
    <property type="protein sequence ID" value="CAG2226306.1"/>
    <property type="molecule type" value="Genomic_DNA"/>
</dbReference>
<sequence length="280" mass="30615">MDYIRCLAVSLDGSLWIGDGKVVFYPFTYVTHATALQKVIVEDDKLKVISSFNVAVLDVAVTPTNDLLLATGESRLKQISQGSSKIIDSRYCADYAKLERVHVDASGLVVVTGEAPSPYKVVVLIMNTDGSVVTVFDNDKNNKPIIDSYSQSITSTTNGNIFVVDGSKRVLVFGKTNITFYRGQHDTKLEEYPFDPQSVVTTMSDNVVVADFVNSVLHIINNVGHLLTICDIKDKGILHPISLAICLVGKSSELFIGCWTSKDTSDKANLCKINISGHYL</sequence>
<evidence type="ECO:0000313" key="2">
    <source>
        <dbReference type="Proteomes" id="UP000683360"/>
    </source>
</evidence>
<proteinExistence type="predicted"/>
<dbReference type="SUPFAM" id="SSF101898">
    <property type="entry name" value="NHL repeat"/>
    <property type="match status" value="1"/>
</dbReference>